<dbReference type="EMBL" id="CASHSV030000002">
    <property type="protein sequence ID" value="CAJ2634147.1"/>
    <property type="molecule type" value="Genomic_DNA"/>
</dbReference>
<evidence type="ECO:0000313" key="2">
    <source>
        <dbReference type="Proteomes" id="UP001177021"/>
    </source>
</evidence>
<name>A0ACB0IPM1_TRIPR</name>
<evidence type="ECO:0000313" key="1">
    <source>
        <dbReference type="EMBL" id="CAJ2634147.1"/>
    </source>
</evidence>
<reference evidence="1" key="1">
    <citation type="submission" date="2023-10" db="EMBL/GenBank/DDBJ databases">
        <authorList>
            <person name="Rodriguez Cubillos JULIANA M."/>
            <person name="De Vega J."/>
        </authorList>
    </citation>
    <scope>NUCLEOTIDE SEQUENCE</scope>
</reference>
<organism evidence="1 2">
    <name type="scientific">Trifolium pratense</name>
    <name type="common">Red clover</name>
    <dbReference type="NCBI Taxonomy" id="57577"/>
    <lineage>
        <taxon>Eukaryota</taxon>
        <taxon>Viridiplantae</taxon>
        <taxon>Streptophyta</taxon>
        <taxon>Embryophyta</taxon>
        <taxon>Tracheophyta</taxon>
        <taxon>Spermatophyta</taxon>
        <taxon>Magnoliopsida</taxon>
        <taxon>eudicotyledons</taxon>
        <taxon>Gunneridae</taxon>
        <taxon>Pentapetalae</taxon>
        <taxon>rosids</taxon>
        <taxon>fabids</taxon>
        <taxon>Fabales</taxon>
        <taxon>Fabaceae</taxon>
        <taxon>Papilionoideae</taxon>
        <taxon>50 kb inversion clade</taxon>
        <taxon>NPAAA clade</taxon>
        <taxon>Hologalegina</taxon>
        <taxon>IRL clade</taxon>
        <taxon>Trifolieae</taxon>
        <taxon>Trifolium</taxon>
    </lineage>
</organism>
<sequence>MKGSNKGHVPMVVGKGEENQEDMEKIWVSIKVIHHPKIIKLLDQSVKEYGYPKGVLRIRCGVENFKAIFANISNTSDDQLKLPAPWNSLINCIG</sequence>
<dbReference type="Proteomes" id="UP001177021">
    <property type="component" value="Unassembled WGS sequence"/>
</dbReference>
<proteinExistence type="predicted"/>
<gene>
    <name evidence="1" type="ORF">MILVUS5_LOCUS5124</name>
</gene>
<accession>A0ACB0IPM1</accession>
<protein>
    <submittedName>
        <fullName evidence="1">Uncharacterized protein</fullName>
    </submittedName>
</protein>
<comment type="caution">
    <text evidence="1">The sequence shown here is derived from an EMBL/GenBank/DDBJ whole genome shotgun (WGS) entry which is preliminary data.</text>
</comment>
<keyword evidence="2" id="KW-1185">Reference proteome</keyword>